<gene>
    <name evidence="2" type="ORF">JI747_016970</name>
</gene>
<keyword evidence="1" id="KW-1133">Transmembrane helix</keyword>
<proteinExistence type="predicted"/>
<keyword evidence="1" id="KW-0472">Membrane</keyword>
<evidence type="ECO:0008006" key="4">
    <source>
        <dbReference type="Google" id="ProtNLM"/>
    </source>
</evidence>
<feature type="transmembrane region" description="Helical" evidence="1">
    <location>
        <begin position="31"/>
        <end position="52"/>
    </location>
</feature>
<comment type="caution">
    <text evidence="2">The sequence shown here is derived from an EMBL/GenBank/DDBJ whole genome shotgun (WGS) entry which is preliminary data.</text>
</comment>
<sequence>MIQIILAIIILLFGFFLKKTNHPGFRSSKRFAIMFIILGGAVLIGKLVSYFLHPA</sequence>
<protein>
    <recommendedName>
        <fullName evidence="4">PEP-CTERM protein-sorting domain-containing protein</fullName>
    </recommendedName>
</protein>
<keyword evidence="3" id="KW-1185">Reference proteome</keyword>
<dbReference type="RefSeq" id="WP_225690066.1">
    <property type="nucleotide sequence ID" value="NZ_JAERSE020000005.1"/>
</dbReference>
<accession>A0ABS8A501</accession>
<reference evidence="2 3" key="1">
    <citation type="submission" date="2021-09" db="EMBL/GenBank/DDBJ databases">
        <title>Genome sequencing and assembly of Chryseobacterium sp. RG1.</title>
        <authorList>
            <person name="Chhetri G."/>
        </authorList>
    </citation>
    <scope>NUCLEOTIDE SEQUENCE [LARGE SCALE GENOMIC DNA]</scope>
    <source>
        <strain evidence="2 3">RG1</strain>
    </source>
</reference>
<keyword evidence="1" id="KW-0812">Transmembrane</keyword>
<name>A0ABS8A501_9FLAO</name>
<organism evidence="2 3">
    <name type="scientific">Chryseobacterium tagetis</name>
    <dbReference type="NCBI Taxonomy" id="2801334"/>
    <lineage>
        <taxon>Bacteria</taxon>
        <taxon>Pseudomonadati</taxon>
        <taxon>Bacteroidota</taxon>
        <taxon>Flavobacteriia</taxon>
        <taxon>Flavobacteriales</taxon>
        <taxon>Weeksellaceae</taxon>
        <taxon>Chryseobacterium group</taxon>
        <taxon>Chryseobacterium</taxon>
    </lineage>
</organism>
<dbReference type="Proteomes" id="UP000618240">
    <property type="component" value="Unassembled WGS sequence"/>
</dbReference>
<dbReference type="EMBL" id="JAERSE020000005">
    <property type="protein sequence ID" value="MCA6068860.1"/>
    <property type="molecule type" value="Genomic_DNA"/>
</dbReference>
<evidence type="ECO:0000256" key="1">
    <source>
        <dbReference type="SAM" id="Phobius"/>
    </source>
</evidence>
<evidence type="ECO:0000313" key="3">
    <source>
        <dbReference type="Proteomes" id="UP000618240"/>
    </source>
</evidence>
<evidence type="ECO:0000313" key="2">
    <source>
        <dbReference type="EMBL" id="MCA6068860.1"/>
    </source>
</evidence>